<keyword evidence="2" id="KW-1185">Reference proteome</keyword>
<dbReference type="Proteomes" id="UP001066276">
    <property type="component" value="Chromosome 5"/>
</dbReference>
<proteinExistence type="predicted"/>
<gene>
    <name evidence="1" type="ORF">NDU88_009228</name>
</gene>
<sequence>MGALPDEREKRQSVNRSWLLPPISTASIVKQDWRILPDEREKRQSIKWSWLLAPIWTAGIVECTLPEERSRKPEVLTGPSYWHRFGSYSSHWL</sequence>
<evidence type="ECO:0000313" key="1">
    <source>
        <dbReference type="EMBL" id="KAJ1156509.1"/>
    </source>
</evidence>
<comment type="caution">
    <text evidence="1">The sequence shown here is derived from an EMBL/GenBank/DDBJ whole genome shotgun (WGS) entry which is preliminary data.</text>
</comment>
<reference evidence="1" key="1">
    <citation type="journal article" date="2022" name="bioRxiv">
        <title>Sequencing and chromosome-scale assembly of the giantPleurodeles waltlgenome.</title>
        <authorList>
            <person name="Brown T."/>
            <person name="Elewa A."/>
            <person name="Iarovenko S."/>
            <person name="Subramanian E."/>
            <person name="Araus A.J."/>
            <person name="Petzold A."/>
            <person name="Susuki M."/>
            <person name="Suzuki K.-i.T."/>
            <person name="Hayashi T."/>
            <person name="Toyoda A."/>
            <person name="Oliveira C."/>
            <person name="Osipova E."/>
            <person name="Leigh N.D."/>
            <person name="Simon A."/>
            <person name="Yun M.H."/>
        </authorList>
    </citation>
    <scope>NUCLEOTIDE SEQUENCE</scope>
    <source>
        <strain evidence="1">20211129_DDA</strain>
        <tissue evidence="1">Liver</tissue>
    </source>
</reference>
<name>A0AAV7RUN3_PLEWA</name>
<dbReference type="AlphaFoldDB" id="A0AAV7RUN3"/>
<organism evidence="1 2">
    <name type="scientific">Pleurodeles waltl</name>
    <name type="common">Iberian ribbed newt</name>
    <dbReference type="NCBI Taxonomy" id="8319"/>
    <lineage>
        <taxon>Eukaryota</taxon>
        <taxon>Metazoa</taxon>
        <taxon>Chordata</taxon>
        <taxon>Craniata</taxon>
        <taxon>Vertebrata</taxon>
        <taxon>Euteleostomi</taxon>
        <taxon>Amphibia</taxon>
        <taxon>Batrachia</taxon>
        <taxon>Caudata</taxon>
        <taxon>Salamandroidea</taxon>
        <taxon>Salamandridae</taxon>
        <taxon>Pleurodelinae</taxon>
        <taxon>Pleurodeles</taxon>
    </lineage>
</organism>
<protein>
    <submittedName>
        <fullName evidence="1">Uncharacterized protein</fullName>
    </submittedName>
</protein>
<evidence type="ECO:0000313" key="2">
    <source>
        <dbReference type="Proteomes" id="UP001066276"/>
    </source>
</evidence>
<accession>A0AAV7RUN3</accession>
<dbReference type="EMBL" id="JANPWB010000009">
    <property type="protein sequence ID" value="KAJ1156509.1"/>
    <property type="molecule type" value="Genomic_DNA"/>
</dbReference>